<keyword evidence="1" id="KW-1133">Transmembrane helix</keyword>
<accession>A0A3N4M5Q2</accession>
<evidence type="ECO:0000256" key="1">
    <source>
        <dbReference type="SAM" id="Phobius"/>
    </source>
</evidence>
<proteinExistence type="predicted"/>
<dbReference type="AlphaFoldDB" id="A0A3N4M5Q2"/>
<evidence type="ECO:0000313" key="3">
    <source>
        <dbReference type="Proteomes" id="UP000279089"/>
    </source>
</evidence>
<reference evidence="3" key="1">
    <citation type="submission" date="2018-11" db="EMBL/GenBank/DDBJ databases">
        <title>Chitinophaga lutea sp.nov., isolate from arsenic contaminated soil.</title>
        <authorList>
            <person name="Zong Y."/>
        </authorList>
    </citation>
    <scope>NUCLEOTIDE SEQUENCE [LARGE SCALE GENOMIC DNA]</scope>
    <source>
        <strain evidence="3">YLT18</strain>
    </source>
</reference>
<keyword evidence="3" id="KW-1185">Reference proteome</keyword>
<keyword evidence="1" id="KW-0812">Transmembrane</keyword>
<protein>
    <recommendedName>
        <fullName evidence="4">DUF4212 domain-containing protein</fullName>
    </recommendedName>
</protein>
<dbReference type="EMBL" id="RMBX01000015">
    <property type="protein sequence ID" value="RPD38408.1"/>
    <property type="molecule type" value="Genomic_DNA"/>
</dbReference>
<dbReference type="RefSeq" id="WP_120518905.1">
    <property type="nucleotide sequence ID" value="NZ_QXZY01000015.1"/>
</dbReference>
<evidence type="ECO:0000313" key="2">
    <source>
        <dbReference type="EMBL" id="RPD38408.1"/>
    </source>
</evidence>
<feature type="transmembrane region" description="Helical" evidence="1">
    <location>
        <begin position="21"/>
        <end position="48"/>
    </location>
</feature>
<keyword evidence="1" id="KW-0472">Membrane</keyword>
<feature type="transmembrane region" description="Helical" evidence="1">
    <location>
        <begin position="60"/>
        <end position="78"/>
    </location>
</feature>
<evidence type="ECO:0008006" key="4">
    <source>
        <dbReference type="Google" id="ProtNLM"/>
    </source>
</evidence>
<gene>
    <name evidence="2" type="ORF">EG028_24365</name>
</gene>
<sequence length="88" mass="10830">MDEQKDPEEQKDQFDWRLMEFFTRIIRTVFIGMFWMLINIFFGLYLGFGVPEESTPLRMGLFYGWFALSLAAYIYFLWRVWRRKMPPP</sequence>
<dbReference type="OrthoDB" id="673119at2"/>
<name>A0A3N4M5Q2_9BACT</name>
<dbReference type="Proteomes" id="UP000279089">
    <property type="component" value="Unassembled WGS sequence"/>
</dbReference>
<organism evidence="2 3">
    <name type="scientific">Chitinophaga barathri</name>
    <dbReference type="NCBI Taxonomy" id="1647451"/>
    <lineage>
        <taxon>Bacteria</taxon>
        <taxon>Pseudomonadati</taxon>
        <taxon>Bacteroidota</taxon>
        <taxon>Chitinophagia</taxon>
        <taxon>Chitinophagales</taxon>
        <taxon>Chitinophagaceae</taxon>
        <taxon>Chitinophaga</taxon>
    </lineage>
</organism>
<comment type="caution">
    <text evidence="2">The sequence shown here is derived from an EMBL/GenBank/DDBJ whole genome shotgun (WGS) entry which is preliminary data.</text>
</comment>